<dbReference type="OrthoDB" id="5705574at2"/>
<dbReference type="Pfam" id="PF00144">
    <property type="entry name" value="Beta-lactamase"/>
    <property type="match status" value="1"/>
</dbReference>
<keyword evidence="3" id="KW-1185">Reference proteome</keyword>
<evidence type="ECO:0000313" key="3">
    <source>
        <dbReference type="Proteomes" id="UP000321058"/>
    </source>
</evidence>
<dbReference type="SUPFAM" id="SSF56601">
    <property type="entry name" value="beta-lactamase/transpeptidase-like"/>
    <property type="match status" value="1"/>
</dbReference>
<dbReference type="PANTHER" id="PTHR46825:SF7">
    <property type="entry name" value="D-ALANYL-D-ALANINE CARBOXYPEPTIDASE"/>
    <property type="match status" value="1"/>
</dbReference>
<reference evidence="2 3" key="1">
    <citation type="submission" date="2019-07" db="EMBL/GenBank/DDBJ databases">
        <title>Whole genome shotgun sequence of Reyranella soli NBRC 108950.</title>
        <authorList>
            <person name="Hosoyama A."/>
            <person name="Uohara A."/>
            <person name="Ohji S."/>
            <person name="Ichikawa N."/>
        </authorList>
    </citation>
    <scope>NUCLEOTIDE SEQUENCE [LARGE SCALE GENOMIC DNA]</scope>
    <source>
        <strain evidence="2 3">NBRC 108950</strain>
    </source>
</reference>
<dbReference type="InterPro" id="IPR001466">
    <property type="entry name" value="Beta-lactam-related"/>
</dbReference>
<comment type="caution">
    <text evidence="2">The sequence shown here is derived from an EMBL/GenBank/DDBJ whole genome shotgun (WGS) entry which is preliminary data.</text>
</comment>
<dbReference type="InterPro" id="IPR012338">
    <property type="entry name" value="Beta-lactam/transpept-like"/>
</dbReference>
<dbReference type="EMBL" id="BKAJ01000035">
    <property type="protein sequence ID" value="GEP55220.1"/>
    <property type="molecule type" value="Genomic_DNA"/>
</dbReference>
<dbReference type="Gene3D" id="3.40.710.10">
    <property type="entry name" value="DD-peptidase/beta-lactamase superfamily"/>
    <property type="match status" value="1"/>
</dbReference>
<protein>
    <recommendedName>
        <fullName evidence="1">Beta-lactamase-related domain-containing protein</fullName>
    </recommendedName>
</protein>
<feature type="domain" description="Beta-lactamase-related" evidence="1">
    <location>
        <begin position="2"/>
        <end position="271"/>
    </location>
</feature>
<accession>A0A512N8A6</accession>
<gene>
    <name evidence="2" type="ORF">RSO01_23860</name>
</gene>
<proteinExistence type="predicted"/>
<evidence type="ECO:0000313" key="2">
    <source>
        <dbReference type="EMBL" id="GEP55220.1"/>
    </source>
</evidence>
<dbReference type="RefSeq" id="WP_147149321.1">
    <property type="nucleotide sequence ID" value="NZ_BKAJ01000035.1"/>
</dbReference>
<name>A0A512N8A6_9HYPH</name>
<sequence>MAELAAAFMQQYAVPGFSVAIGRSGRLLYQEAFGWADREAGEAATTAHMFRVCSISKPITSVAVFTLVEQGRLRLEDKVLGPGGVLGIDYEKPPYEDHLPEITIEHLLTHTSGAWPNNSVDPMLDRPDLTQAELIDATLRYQAPVTRPGSVFAYSNFGYCLLGRVIEKIAGWPYAEFVRESVLSRCGISAMTIGGNTPEERRHGEVKYYGQNGGDPYRANVKRLDSCGGWLACPGDLVRFAMHVSGFPEPANILKPETIVRMTTASAQKATYAKG</sequence>
<dbReference type="InterPro" id="IPR050491">
    <property type="entry name" value="AmpC-like"/>
</dbReference>
<organism evidence="2 3">
    <name type="scientific">Reyranella soli</name>
    <dbReference type="NCBI Taxonomy" id="1230389"/>
    <lineage>
        <taxon>Bacteria</taxon>
        <taxon>Pseudomonadati</taxon>
        <taxon>Pseudomonadota</taxon>
        <taxon>Alphaproteobacteria</taxon>
        <taxon>Hyphomicrobiales</taxon>
        <taxon>Reyranellaceae</taxon>
        <taxon>Reyranella</taxon>
    </lineage>
</organism>
<dbReference type="Proteomes" id="UP000321058">
    <property type="component" value="Unassembled WGS sequence"/>
</dbReference>
<evidence type="ECO:0000259" key="1">
    <source>
        <dbReference type="Pfam" id="PF00144"/>
    </source>
</evidence>
<dbReference type="PANTHER" id="PTHR46825">
    <property type="entry name" value="D-ALANYL-D-ALANINE-CARBOXYPEPTIDASE/ENDOPEPTIDASE AMPH"/>
    <property type="match status" value="1"/>
</dbReference>
<dbReference type="AlphaFoldDB" id="A0A512N8A6"/>